<dbReference type="InterPro" id="IPR015421">
    <property type="entry name" value="PyrdxlP-dep_Trfase_major"/>
</dbReference>
<dbReference type="InterPro" id="IPR015422">
    <property type="entry name" value="PyrdxlP-dep_Trfase_small"/>
</dbReference>
<reference evidence="5" key="2">
    <citation type="submission" date="2025-08" db="UniProtKB">
        <authorList>
            <consortium name="RefSeq"/>
        </authorList>
    </citation>
    <scope>IDENTIFICATION</scope>
    <source>
        <tissue evidence="5">Leaf</tissue>
    </source>
</reference>
<dbReference type="InterPro" id="IPR044639">
    <property type="entry name" value="CGS1/2"/>
</dbReference>
<organism evidence="4 5">
    <name type="scientific">Camelina sativa</name>
    <name type="common">False flax</name>
    <name type="synonym">Myagrum sativum</name>
    <dbReference type="NCBI Taxonomy" id="90675"/>
    <lineage>
        <taxon>Eukaryota</taxon>
        <taxon>Viridiplantae</taxon>
        <taxon>Streptophyta</taxon>
        <taxon>Embryophyta</taxon>
        <taxon>Tracheophyta</taxon>
        <taxon>Spermatophyta</taxon>
        <taxon>Magnoliopsida</taxon>
        <taxon>eudicotyledons</taxon>
        <taxon>Gunneridae</taxon>
        <taxon>Pentapetalae</taxon>
        <taxon>rosids</taxon>
        <taxon>malvids</taxon>
        <taxon>Brassicales</taxon>
        <taxon>Brassicaceae</taxon>
        <taxon>Camelineae</taxon>
        <taxon>Camelina</taxon>
    </lineage>
</organism>
<evidence type="ECO:0000256" key="1">
    <source>
        <dbReference type="ARBA" id="ARBA00001933"/>
    </source>
</evidence>
<dbReference type="InterPro" id="IPR015424">
    <property type="entry name" value="PyrdxlP-dep_Trfase"/>
</dbReference>
<dbReference type="PANTHER" id="PTHR43379:SF1">
    <property type="entry name" value="CYSTATHIONINE GAMMA-SYNTHASE 1, CHLOROPLASTIC-RELATED"/>
    <property type="match status" value="1"/>
</dbReference>
<dbReference type="InterPro" id="IPR054542">
    <property type="entry name" value="Cys_met_metab_PP"/>
</dbReference>
<dbReference type="SUPFAM" id="SSF53383">
    <property type="entry name" value="PLP-dependent transferases"/>
    <property type="match status" value="1"/>
</dbReference>
<comment type="cofactor">
    <cofactor evidence="1 3">
        <name>pyridoxal 5'-phosphate</name>
        <dbReference type="ChEBI" id="CHEBI:597326"/>
    </cofactor>
</comment>
<gene>
    <name evidence="5" type="primary">LOC104741921</name>
</gene>
<sequence>MFQVVLWLDIKNVFQSILLTHSVPCMLTFIFFGLESEFQFDQKERKRELAHPMGEMNNLKPSFLSSDGSLAVHAGERLCREINTTSITTPVVNTTTYFFKNTSDLVDFKEQRIVCHEYTRYGSPTTMVLEEKISALEGAESTLVVASGMCAISVMLLALVPTNGHIVTTKDCYKETRMIMENFLPKLGITVTMIDSDDTARLEAVVNDHNVSMFFTESPTNPFLRCVDIKLVSEICHKRGTLVCIDGTIATPLNQKALALGADLILQSGTKYIGGHNDVLAGCISGSTKLISKIRILHQLLGGTLNPNAAYLLIRSMKTMHLRVKQHNSNALRMAQVLEAHPKVSRVYYPGLPSHPEHLIAKRQMTGFGGLVTFEVAGDLKKTIKFIDSLKIPYIATSFGGCESFVDQPATRNWDVPREERLNYELNDNLVRFSFGIEDFDDIKADVLQALDTI</sequence>
<comment type="similarity">
    <text evidence="3">Belongs to the trans-sulfuration enzymes family.</text>
</comment>
<dbReference type="CDD" id="cd00614">
    <property type="entry name" value="CGS_like"/>
    <property type="match status" value="1"/>
</dbReference>
<dbReference type="Gene3D" id="3.90.1150.10">
    <property type="entry name" value="Aspartate Aminotransferase, domain 1"/>
    <property type="match status" value="1"/>
</dbReference>
<evidence type="ECO:0000313" key="4">
    <source>
        <dbReference type="Proteomes" id="UP000694864"/>
    </source>
</evidence>
<keyword evidence="2 3" id="KW-0663">Pyridoxal phosphate</keyword>
<name>A0ABM1QWX4_CAMSA</name>
<proteinExistence type="inferred from homology"/>
<accession>A0ABM1QWX4</accession>
<dbReference type="Proteomes" id="UP000694864">
    <property type="component" value="Chromosome 14"/>
</dbReference>
<evidence type="ECO:0000313" key="5">
    <source>
        <dbReference type="RefSeq" id="XP_019091262.1"/>
    </source>
</evidence>
<protein>
    <submittedName>
        <fullName evidence="5">Probable cystathionine gamma-synthase 2 isoform X1</fullName>
    </submittedName>
</protein>
<dbReference type="PROSITE" id="PS00868">
    <property type="entry name" value="CYS_MET_METAB_PP"/>
    <property type="match status" value="1"/>
</dbReference>
<reference evidence="4" key="1">
    <citation type="journal article" date="2014" name="Nat. Commun.">
        <title>The emerging biofuel crop Camelina sativa retains a highly undifferentiated hexaploid genome structure.</title>
        <authorList>
            <person name="Kagale S."/>
            <person name="Koh C."/>
            <person name="Nixon J."/>
            <person name="Bollina V."/>
            <person name="Clarke W.E."/>
            <person name="Tuteja R."/>
            <person name="Spillane C."/>
            <person name="Robinson S.J."/>
            <person name="Links M.G."/>
            <person name="Clarke C."/>
            <person name="Higgins E.E."/>
            <person name="Huebert T."/>
            <person name="Sharpe A.G."/>
            <person name="Parkin I.A."/>
        </authorList>
    </citation>
    <scope>NUCLEOTIDE SEQUENCE [LARGE SCALE GENOMIC DNA]</scope>
    <source>
        <strain evidence="4">cv. DH55</strain>
    </source>
</reference>
<dbReference type="RefSeq" id="XP_019091262.1">
    <property type="nucleotide sequence ID" value="XM_019235717.1"/>
</dbReference>
<dbReference type="PANTHER" id="PTHR43379">
    <property type="entry name" value="CYSTATHIONINE GAMMA-SYNTHASE"/>
    <property type="match status" value="1"/>
</dbReference>
<dbReference type="InterPro" id="IPR000277">
    <property type="entry name" value="Cys/Met-Metab_PyrdxlP-dep_enz"/>
</dbReference>
<evidence type="ECO:0000256" key="2">
    <source>
        <dbReference type="ARBA" id="ARBA00022898"/>
    </source>
</evidence>
<dbReference type="GeneID" id="104741921"/>
<evidence type="ECO:0000256" key="3">
    <source>
        <dbReference type="RuleBase" id="RU362118"/>
    </source>
</evidence>
<dbReference type="PIRSF" id="PIRSF001434">
    <property type="entry name" value="CGS"/>
    <property type="match status" value="1"/>
</dbReference>
<keyword evidence="4" id="KW-1185">Reference proteome</keyword>
<dbReference type="Gene3D" id="3.40.640.10">
    <property type="entry name" value="Type I PLP-dependent aspartate aminotransferase-like (Major domain)"/>
    <property type="match status" value="1"/>
</dbReference>
<dbReference type="Pfam" id="PF01053">
    <property type="entry name" value="Cys_Met_Meta_PP"/>
    <property type="match status" value="1"/>
</dbReference>